<keyword evidence="3" id="KW-1185">Reference proteome</keyword>
<keyword evidence="1" id="KW-0472">Membrane</keyword>
<reference evidence="2 3" key="1">
    <citation type="submission" date="2020-12" db="EMBL/GenBank/DDBJ databases">
        <title>Bacterial novel species Adhaeribacter sp. BT258 isolated from soil.</title>
        <authorList>
            <person name="Jung H.-Y."/>
        </authorList>
    </citation>
    <scope>NUCLEOTIDE SEQUENCE [LARGE SCALE GENOMIC DNA]</scope>
    <source>
        <strain evidence="2 3">BT258</strain>
    </source>
</reference>
<keyword evidence="1" id="KW-0812">Transmembrane</keyword>
<dbReference type="RefSeq" id="WP_200506269.1">
    <property type="nucleotide sequence ID" value="NZ_JAEHFX010000005.1"/>
</dbReference>
<evidence type="ECO:0000313" key="3">
    <source>
        <dbReference type="Proteomes" id="UP000644147"/>
    </source>
</evidence>
<sequence length="83" mass="9304">MQAELLNQDFSDGVRKTHRVRVKKKVRVRIKLNSGKATARQKRKERLTVFFLVLMVAALAGALLLMQFGGEEAPVPETIPFPG</sequence>
<keyword evidence="1" id="KW-1133">Transmembrane helix</keyword>
<dbReference type="EMBL" id="JAEHFX010000005">
    <property type="protein sequence ID" value="MBK0403516.1"/>
    <property type="molecule type" value="Genomic_DNA"/>
</dbReference>
<gene>
    <name evidence="2" type="ORF">I5M27_11005</name>
</gene>
<comment type="caution">
    <text evidence="2">The sequence shown here is derived from an EMBL/GenBank/DDBJ whole genome shotgun (WGS) entry which is preliminary data.</text>
</comment>
<proteinExistence type="predicted"/>
<evidence type="ECO:0000256" key="1">
    <source>
        <dbReference type="SAM" id="Phobius"/>
    </source>
</evidence>
<dbReference type="Proteomes" id="UP000644147">
    <property type="component" value="Unassembled WGS sequence"/>
</dbReference>
<name>A0ABS1C296_9BACT</name>
<accession>A0ABS1C296</accession>
<evidence type="ECO:0000313" key="2">
    <source>
        <dbReference type="EMBL" id="MBK0403516.1"/>
    </source>
</evidence>
<feature type="transmembrane region" description="Helical" evidence="1">
    <location>
        <begin position="47"/>
        <end position="68"/>
    </location>
</feature>
<organism evidence="2 3">
    <name type="scientific">Adhaeribacter terrigena</name>
    <dbReference type="NCBI Taxonomy" id="2793070"/>
    <lineage>
        <taxon>Bacteria</taxon>
        <taxon>Pseudomonadati</taxon>
        <taxon>Bacteroidota</taxon>
        <taxon>Cytophagia</taxon>
        <taxon>Cytophagales</taxon>
        <taxon>Hymenobacteraceae</taxon>
        <taxon>Adhaeribacter</taxon>
    </lineage>
</organism>
<protein>
    <submittedName>
        <fullName evidence="2">Uncharacterized protein</fullName>
    </submittedName>
</protein>